<keyword evidence="6 14" id="KW-0863">Zinc-finger</keyword>
<dbReference type="FunFam" id="1.10.472.170:FF:000001">
    <property type="entry name" value="Transcription initiation factor IIB"/>
    <property type="match status" value="1"/>
</dbReference>
<dbReference type="OrthoDB" id="25790at2759"/>
<keyword evidence="5" id="KW-0677">Repeat</keyword>
<dbReference type="GO" id="GO:0016251">
    <property type="term" value="F:RNA polymerase II general transcription initiation factor activity"/>
    <property type="evidence" value="ECO:0007669"/>
    <property type="project" value="TreeGrafter"/>
</dbReference>
<keyword evidence="7" id="KW-0862">Zinc</keyword>
<dbReference type="PANTHER" id="PTHR11618">
    <property type="entry name" value="TRANSCRIPTION INITIATION FACTOR IIB-RELATED"/>
    <property type="match status" value="1"/>
</dbReference>
<evidence type="ECO:0000256" key="3">
    <source>
        <dbReference type="ARBA" id="ARBA00013932"/>
    </source>
</evidence>
<dbReference type="GO" id="GO:0017025">
    <property type="term" value="F:TBP-class protein binding"/>
    <property type="evidence" value="ECO:0007669"/>
    <property type="project" value="InterPro"/>
</dbReference>
<comment type="similarity">
    <text evidence="2">Belongs to the TFIIB family.</text>
</comment>
<protein>
    <recommendedName>
        <fullName evidence="3">Transcription initiation factor IIB</fullName>
    </recommendedName>
    <alternativeName>
        <fullName evidence="11">General transcription factor TFIIB</fullName>
    </alternativeName>
</protein>
<comment type="subunit">
    <text evidence="13">Associates with TFIID-IIA (DA complex) to form TFIID-IIA-IIB (DAB-complex) which is then recognized by polymerase II.</text>
</comment>
<evidence type="ECO:0000256" key="9">
    <source>
        <dbReference type="ARBA" id="ARBA00023163"/>
    </source>
</evidence>
<dbReference type="InterPro" id="IPR023486">
    <property type="entry name" value="TFIIB_CS"/>
</dbReference>
<dbReference type="EMBL" id="JANBOJ010000129">
    <property type="protein sequence ID" value="KAJ1722123.1"/>
    <property type="molecule type" value="Genomic_DNA"/>
</dbReference>
<name>A0A9W7Y173_9FUNG</name>
<accession>A0A9W7Y173</accession>
<evidence type="ECO:0000313" key="17">
    <source>
        <dbReference type="EMBL" id="KAJ1722123.1"/>
    </source>
</evidence>
<dbReference type="PRINTS" id="PR00685">
    <property type="entry name" value="TIFACTORIIB"/>
</dbReference>
<feature type="region of interest" description="Disordered" evidence="15">
    <location>
        <begin position="1"/>
        <end position="22"/>
    </location>
</feature>
<sequence>MSKARTAAASNTASGSSKDPFRFNSPEDQWGVVLMCPDCRNPVPNIVEDFASGDYLCGDCGLVLGDRIIDTRSEWRTFANDEGDDPSRVGNAANPLLDGDQLDTVISRGDGGSGVSRDLNRTQGRTTAQRHERNLVQAYKEISALCDACAMPRTIVDIAKQLYKKVEDDNLQRNKNNDAIIAACIFLACRQDNAPRTFKEICALTKVDKKDVGRTFKFLKSRLKEESGTTSSNDLIDRFCSNLSLDQETKRITKIFADIANDMENVSGKSPVSIASACIYMASHLTGNPREAKDISRIAGVGEATIKTTYKILYQHRERLLVPDVLRKGSPAKEANLVSP</sequence>
<dbReference type="InterPro" id="IPR013137">
    <property type="entry name" value="Znf_TFIIB"/>
</dbReference>
<dbReference type="GO" id="GO:0097550">
    <property type="term" value="C:transcription preinitiation complex"/>
    <property type="evidence" value="ECO:0007669"/>
    <property type="project" value="TreeGrafter"/>
</dbReference>
<gene>
    <name evidence="17" type="primary">SUA7_2</name>
    <name evidence="17" type="ORF">LPJ53_003418</name>
</gene>
<dbReference type="SUPFAM" id="SSF57783">
    <property type="entry name" value="Zinc beta-ribbon"/>
    <property type="match status" value="1"/>
</dbReference>
<keyword evidence="8" id="KW-0805">Transcription regulation</keyword>
<feature type="domain" description="TFIIB-type" evidence="16">
    <location>
        <begin position="32"/>
        <end position="65"/>
    </location>
</feature>
<dbReference type="FunFam" id="2.20.25.10:FF:000036">
    <property type="entry name" value="Transcription initiation factor IIB"/>
    <property type="match status" value="1"/>
</dbReference>
<evidence type="ECO:0000256" key="15">
    <source>
        <dbReference type="SAM" id="MobiDB-lite"/>
    </source>
</evidence>
<evidence type="ECO:0000256" key="4">
    <source>
        <dbReference type="ARBA" id="ARBA00022723"/>
    </source>
</evidence>
<dbReference type="Pfam" id="PF00382">
    <property type="entry name" value="TFIIB"/>
    <property type="match status" value="2"/>
</dbReference>
<reference evidence="17" key="1">
    <citation type="submission" date="2022-07" db="EMBL/GenBank/DDBJ databases">
        <title>Phylogenomic reconstructions and comparative analyses of Kickxellomycotina fungi.</title>
        <authorList>
            <person name="Reynolds N.K."/>
            <person name="Stajich J.E."/>
            <person name="Barry K."/>
            <person name="Grigoriev I.V."/>
            <person name="Crous P."/>
            <person name="Smith M.E."/>
        </authorList>
    </citation>
    <scope>NUCLEOTIDE SEQUENCE</scope>
    <source>
        <strain evidence="17">NBRC 32514</strain>
    </source>
</reference>
<keyword evidence="9" id="KW-0804">Transcription</keyword>
<evidence type="ECO:0000256" key="11">
    <source>
        <dbReference type="ARBA" id="ARBA00031706"/>
    </source>
</evidence>
<comment type="subcellular location">
    <subcellularLocation>
        <location evidence="1">Nucleus</location>
    </subcellularLocation>
</comment>
<feature type="compositionally biased region" description="Low complexity" evidence="15">
    <location>
        <begin position="1"/>
        <end position="18"/>
    </location>
</feature>
<dbReference type="Proteomes" id="UP001149813">
    <property type="component" value="Unassembled WGS sequence"/>
</dbReference>
<dbReference type="InterPro" id="IPR013150">
    <property type="entry name" value="TFIIB_cyclin"/>
</dbReference>
<evidence type="ECO:0000256" key="7">
    <source>
        <dbReference type="ARBA" id="ARBA00022833"/>
    </source>
</evidence>
<evidence type="ECO:0000256" key="2">
    <source>
        <dbReference type="ARBA" id="ARBA00010857"/>
    </source>
</evidence>
<dbReference type="FunFam" id="1.10.472.10:FF:000019">
    <property type="entry name" value="transcription initiation factor IIB"/>
    <property type="match status" value="1"/>
</dbReference>
<keyword evidence="18" id="KW-1185">Reference proteome</keyword>
<comment type="caution">
    <text evidence="17">The sequence shown here is derived from an EMBL/GenBank/DDBJ whole genome shotgun (WGS) entry which is preliminary data.</text>
</comment>
<evidence type="ECO:0000313" key="18">
    <source>
        <dbReference type="Proteomes" id="UP001149813"/>
    </source>
</evidence>
<dbReference type="PROSITE" id="PS51134">
    <property type="entry name" value="ZF_TFIIB"/>
    <property type="match status" value="1"/>
</dbReference>
<dbReference type="GO" id="GO:0005634">
    <property type="term" value="C:nucleus"/>
    <property type="evidence" value="ECO:0007669"/>
    <property type="project" value="UniProtKB-SubCell"/>
</dbReference>
<dbReference type="SUPFAM" id="SSF47954">
    <property type="entry name" value="Cyclin-like"/>
    <property type="match status" value="2"/>
</dbReference>
<organism evidence="17 18">
    <name type="scientific">Coemansia erecta</name>
    <dbReference type="NCBI Taxonomy" id="147472"/>
    <lineage>
        <taxon>Eukaryota</taxon>
        <taxon>Fungi</taxon>
        <taxon>Fungi incertae sedis</taxon>
        <taxon>Zoopagomycota</taxon>
        <taxon>Kickxellomycotina</taxon>
        <taxon>Kickxellomycetes</taxon>
        <taxon>Kickxellales</taxon>
        <taxon>Kickxellaceae</taxon>
        <taxon>Coemansia</taxon>
    </lineage>
</organism>
<evidence type="ECO:0000256" key="1">
    <source>
        <dbReference type="ARBA" id="ARBA00004123"/>
    </source>
</evidence>
<evidence type="ECO:0000256" key="8">
    <source>
        <dbReference type="ARBA" id="ARBA00023015"/>
    </source>
</evidence>
<dbReference type="AlphaFoldDB" id="A0A9W7Y173"/>
<dbReference type="CDD" id="cd20551">
    <property type="entry name" value="CYCLIN_TFIIB_rpt1"/>
    <property type="match status" value="1"/>
</dbReference>
<dbReference type="GO" id="GO:0008270">
    <property type="term" value="F:zinc ion binding"/>
    <property type="evidence" value="ECO:0007669"/>
    <property type="project" value="UniProtKB-KW"/>
</dbReference>
<evidence type="ECO:0000259" key="16">
    <source>
        <dbReference type="PROSITE" id="PS51134"/>
    </source>
</evidence>
<keyword evidence="4" id="KW-0479">Metal-binding</keyword>
<evidence type="ECO:0000256" key="13">
    <source>
        <dbReference type="ARBA" id="ARBA00066213"/>
    </source>
</evidence>
<evidence type="ECO:0000256" key="14">
    <source>
        <dbReference type="PROSITE-ProRule" id="PRU00469"/>
    </source>
</evidence>
<evidence type="ECO:0000256" key="10">
    <source>
        <dbReference type="ARBA" id="ARBA00023242"/>
    </source>
</evidence>
<dbReference type="InterPro" id="IPR000812">
    <property type="entry name" value="TFIIB"/>
</dbReference>
<keyword evidence="10" id="KW-0539">Nucleus</keyword>
<proteinExistence type="inferred from homology"/>
<dbReference type="InterPro" id="IPR036915">
    <property type="entry name" value="Cyclin-like_sf"/>
</dbReference>
<dbReference type="Pfam" id="PF08271">
    <property type="entry name" value="Zn_Ribbon_TF"/>
    <property type="match status" value="1"/>
</dbReference>
<evidence type="ECO:0000256" key="12">
    <source>
        <dbReference type="ARBA" id="ARBA00056616"/>
    </source>
</evidence>
<dbReference type="Gene3D" id="1.10.472.170">
    <property type="match status" value="1"/>
</dbReference>
<dbReference type="SMART" id="SM00385">
    <property type="entry name" value="CYCLIN"/>
    <property type="match status" value="2"/>
</dbReference>
<dbReference type="Gene3D" id="1.10.472.10">
    <property type="entry name" value="Cyclin-like"/>
    <property type="match status" value="1"/>
</dbReference>
<dbReference type="GO" id="GO:0051123">
    <property type="term" value="P:RNA polymerase II preinitiation complex assembly"/>
    <property type="evidence" value="ECO:0007669"/>
    <property type="project" value="UniProtKB-ARBA"/>
</dbReference>
<comment type="function">
    <text evidence="12">General factor that plays a major role in the activation of eukaryotic genes transcribed by RNA polymerase II.</text>
</comment>
<dbReference type="PANTHER" id="PTHR11618:SF13">
    <property type="entry name" value="TRANSCRIPTION INITIATION FACTOR IIB"/>
    <property type="match status" value="1"/>
</dbReference>
<dbReference type="PROSITE" id="PS00782">
    <property type="entry name" value="TFIIB"/>
    <property type="match status" value="1"/>
</dbReference>
<evidence type="ECO:0000256" key="5">
    <source>
        <dbReference type="ARBA" id="ARBA00022737"/>
    </source>
</evidence>
<dbReference type="InterPro" id="IPR013763">
    <property type="entry name" value="Cyclin-like_dom"/>
</dbReference>
<evidence type="ECO:0000256" key="6">
    <source>
        <dbReference type="ARBA" id="ARBA00022771"/>
    </source>
</evidence>